<evidence type="ECO:0000313" key="3">
    <source>
        <dbReference type="Proteomes" id="UP000295680"/>
    </source>
</evidence>
<reference evidence="2 3" key="1">
    <citation type="submission" date="2019-03" db="EMBL/GenBank/DDBJ databases">
        <title>Genomic Encyclopedia of Type Strains, Phase IV (KMG-IV): sequencing the most valuable type-strain genomes for metagenomic binning, comparative biology and taxonomic classification.</title>
        <authorList>
            <person name="Goeker M."/>
        </authorList>
    </citation>
    <scope>NUCLEOTIDE SEQUENCE [LARGE SCALE GENOMIC DNA]</scope>
    <source>
        <strain evidence="2 3">DSM 45934</strain>
    </source>
</reference>
<proteinExistence type="predicted"/>
<dbReference type="Proteomes" id="UP000295680">
    <property type="component" value="Unassembled WGS sequence"/>
</dbReference>
<accession>A0A4R2K0I3</accession>
<evidence type="ECO:0000313" key="2">
    <source>
        <dbReference type="EMBL" id="TCO59825.1"/>
    </source>
</evidence>
<feature type="domain" description="Trypsin-co-occurring" evidence="1">
    <location>
        <begin position="8"/>
        <end position="85"/>
    </location>
</feature>
<dbReference type="Pfam" id="PF19631">
    <property type="entry name" value="Trypco2"/>
    <property type="match status" value="1"/>
</dbReference>
<dbReference type="InterPro" id="IPR045608">
    <property type="entry name" value="Trypco2"/>
</dbReference>
<sequence>MIRDVAQIGLVEAIEQVRAELVDAVAAGRGADIQFPVGQVTLQFQVGLTRSDDTDGKLKLWILELGSAEKYAEQSVQTISVVLEPPVDAQGRPITVSAESADLPG</sequence>
<keyword evidence="3" id="KW-1185">Reference proteome</keyword>
<name>A0A4R2K0I3_9PSEU</name>
<comment type="caution">
    <text evidence="2">The sequence shown here is derived from an EMBL/GenBank/DDBJ whole genome shotgun (WGS) entry which is preliminary data.</text>
</comment>
<evidence type="ECO:0000259" key="1">
    <source>
        <dbReference type="Pfam" id="PF19631"/>
    </source>
</evidence>
<dbReference type="AlphaFoldDB" id="A0A4R2K0I3"/>
<organism evidence="2 3">
    <name type="scientific">Actinocrispum wychmicini</name>
    <dbReference type="NCBI Taxonomy" id="1213861"/>
    <lineage>
        <taxon>Bacteria</taxon>
        <taxon>Bacillati</taxon>
        <taxon>Actinomycetota</taxon>
        <taxon>Actinomycetes</taxon>
        <taxon>Pseudonocardiales</taxon>
        <taxon>Pseudonocardiaceae</taxon>
        <taxon>Actinocrispum</taxon>
    </lineage>
</organism>
<dbReference type="EMBL" id="SLWS01000004">
    <property type="protein sequence ID" value="TCO59825.1"/>
    <property type="molecule type" value="Genomic_DNA"/>
</dbReference>
<protein>
    <recommendedName>
        <fullName evidence="1">Trypsin-co-occurring domain-containing protein</fullName>
    </recommendedName>
</protein>
<gene>
    <name evidence="2" type="ORF">EV192_104668</name>
</gene>